<gene>
    <name evidence="1" type="ORF">WKI47_22300</name>
</gene>
<keyword evidence="1" id="KW-0378">Hydrolase</keyword>
<dbReference type="EMBL" id="JBBKAR010000056">
    <property type="protein sequence ID" value="MEJ8306651.1"/>
    <property type="molecule type" value="Genomic_DNA"/>
</dbReference>
<name>A0ACC6PID9_9BACL</name>
<evidence type="ECO:0000313" key="1">
    <source>
        <dbReference type="EMBL" id="MEJ8306651.1"/>
    </source>
</evidence>
<reference evidence="1" key="1">
    <citation type="submission" date="2024-03" db="EMBL/GenBank/DDBJ databases">
        <title>Whole genome sequecning of epiphytes from Marcgravia umbellata leaves.</title>
        <authorList>
            <person name="Kumar G."/>
            <person name="Savka M.A."/>
        </authorList>
    </citation>
    <scope>NUCLEOTIDE SEQUENCE</scope>
    <source>
        <strain evidence="1">RIT_BL5</strain>
    </source>
</reference>
<evidence type="ECO:0000313" key="2">
    <source>
        <dbReference type="Proteomes" id="UP001380953"/>
    </source>
</evidence>
<accession>A0ACC6PID9</accession>
<comment type="caution">
    <text evidence="1">The sequence shown here is derived from an EMBL/GenBank/DDBJ whole genome shotgun (WGS) entry which is preliminary data.</text>
</comment>
<keyword evidence="1" id="KW-0255">Endonuclease</keyword>
<proteinExistence type="predicted"/>
<protein>
    <submittedName>
        <fullName evidence="1">HNH endonuclease signature motif containing protein</fullName>
    </submittedName>
</protein>
<sequence length="122" mass="13715">MPLKKFCRKPGCKQVVAGGGYCDQHQQPAHSYDQQRGTAAQRGYGHEWRKARAVYLQQHPLCAECERAGRVQAATVVDHVVPYRGDRTLFWDRANWQPLCATHHSEKTAKEDGGFGNPGLKI</sequence>
<dbReference type="Proteomes" id="UP001380953">
    <property type="component" value="Unassembled WGS sequence"/>
</dbReference>
<keyword evidence="1" id="KW-0540">Nuclease</keyword>
<organism evidence="1 2">
    <name type="scientific">Saccharibacillus sacchari</name>
    <dbReference type="NCBI Taxonomy" id="456493"/>
    <lineage>
        <taxon>Bacteria</taxon>
        <taxon>Bacillati</taxon>
        <taxon>Bacillota</taxon>
        <taxon>Bacilli</taxon>
        <taxon>Bacillales</taxon>
        <taxon>Paenibacillaceae</taxon>
        <taxon>Saccharibacillus</taxon>
    </lineage>
</organism>
<keyword evidence="2" id="KW-1185">Reference proteome</keyword>